<dbReference type="AlphaFoldDB" id="A0A1X2G7D2"/>
<dbReference type="SMART" id="SM00355">
    <property type="entry name" value="ZnF_C2H2"/>
    <property type="match status" value="2"/>
</dbReference>
<keyword evidence="12" id="KW-1185">Reference proteome</keyword>
<evidence type="ECO:0000313" key="11">
    <source>
        <dbReference type="EMBL" id="ORX47008.1"/>
    </source>
</evidence>
<evidence type="ECO:0000256" key="9">
    <source>
        <dbReference type="SAM" id="MobiDB-lite"/>
    </source>
</evidence>
<feature type="region of interest" description="Disordered" evidence="9">
    <location>
        <begin position="158"/>
        <end position="197"/>
    </location>
</feature>
<dbReference type="GO" id="GO:0008270">
    <property type="term" value="F:zinc ion binding"/>
    <property type="evidence" value="ECO:0007669"/>
    <property type="project" value="UniProtKB-KW"/>
</dbReference>
<dbReference type="EMBL" id="MCGT01000035">
    <property type="protein sequence ID" value="ORX47008.1"/>
    <property type="molecule type" value="Genomic_DNA"/>
</dbReference>
<evidence type="ECO:0000256" key="6">
    <source>
        <dbReference type="ARBA" id="ARBA00022833"/>
    </source>
</evidence>
<dbReference type="PROSITE" id="PS00028">
    <property type="entry name" value="ZINC_FINGER_C2H2_1"/>
    <property type="match status" value="2"/>
</dbReference>
<keyword evidence="3" id="KW-0479">Metal-binding</keyword>
<dbReference type="GO" id="GO:0031519">
    <property type="term" value="C:PcG protein complex"/>
    <property type="evidence" value="ECO:0007669"/>
    <property type="project" value="TreeGrafter"/>
</dbReference>
<feature type="domain" description="C2H2-type" evidence="10">
    <location>
        <begin position="71"/>
        <end position="100"/>
    </location>
</feature>
<reference evidence="11 12" key="1">
    <citation type="submission" date="2016-07" db="EMBL/GenBank/DDBJ databases">
        <title>Pervasive Adenine N6-methylation of Active Genes in Fungi.</title>
        <authorList>
            <consortium name="DOE Joint Genome Institute"/>
            <person name="Mondo S.J."/>
            <person name="Dannebaum R.O."/>
            <person name="Kuo R.C."/>
            <person name="Labutti K."/>
            <person name="Haridas S."/>
            <person name="Kuo A."/>
            <person name="Salamov A."/>
            <person name="Ahrendt S.R."/>
            <person name="Lipzen A."/>
            <person name="Sullivan W."/>
            <person name="Andreopoulos W.B."/>
            <person name="Clum A."/>
            <person name="Lindquist E."/>
            <person name="Daum C."/>
            <person name="Ramamoorthy G.K."/>
            <person name="Gryganskyi A."/>
            <person name="Culley D."/>
            <person name="Magnuson J.K."/>
            <person name="James T.Y."/>
            <person name="O'Malley M.A."/>
            <person name="Stajich J.E."/>
            <person name="Spatafora J.W."/>
            <person name="Visel A."/>
            <person name="Grigoriev I.V."/>
        </authorList>
    </citation>
    <scope>NUCLEOTIDE SEQUENCE [LARGE SCALE GENOMIC DNA]</scope>
    <source>
        <strain evidence="11 12">NRRL 3301</strain>
    </source>
</reference>
<evidence type="ECO:0000256" key="4">
    <source>
        <dbReference type="ARBA" id="ARBA00022737"/>
    </source>
</evidence>
<dbReference type="OrthoDB" id="6365676at2759"/>
<dbReference type="FunFam" id="3.30.160.60:FF:001382">
    <property type="entry name" value="Transcriptional repressor"/>
    <property type="match status" value="1"/>
</dbReference>
<dbReference type="Proteomes" id="UP000242146">
    <property type="component" value="Unassembled WGS sequence"/>
</dbReference>
<dbReference type="PROSITE" id="PS50157">
    <property type="entry name" value="ZINC_FINGER_C2H2_2"/>
    <property type="match status" value="2"/>
</dbReference>
<feature type="compositionally biased region" description="Low complexity" evidence="9">
    <location>
        <begin position="161"/>
        <end position="171"/>
    </location>
</feature>
<feature type="non-terminal residue" evidence="11">
    <location>
        <position position="245"/>
    </location>
</feature>
<keyword evidence="4" id="KW-0677">Repeat</keyword>
<dbReference type="InterPro" id="IPR013087">
    <property type="entry name" value="Znf_C2H2_type"/>
</dbReference>
<feature type="domain" description="C2H2-type" evidence="10">
    <location>
        <begin position="41"/>
        <end position="70"/>
    </location>
</feature>
<proteinExistence type="predicted"/>
<evidence type="ECO:0000313" key="12">
    <source>
        <dbReference type="Proteomes" id="UP000242146"/>
    </source>
</evidence>
<name>A0A1X2G7D2_9FUNG</name>
<dbReference type="GO" id="GO:0000981">
    <property type="term" value="F:DNA-binding transcription factor activity, RNA polymerase II-specific"/>
    <property type="evidence" value="ECO:0007669"/>
    <property type="project" value="TreeGrafter"/>
</dbReference>
<dbReference type="GO" id="GO:0060258">
    <property type="term" value="P:negative regulation of filamentous growth"/>
    <property type="evidence" value="ECO:0007669"/>
    <property type="project" value="UniProtKB-ARBA"/>
</dbReference>
<dbReference type="GO" id="GO:0000122">
    <property type="term" value="P:negative regulation of transcription by RNA polymerase II"/>
    <property type="evidence" value="ECO:0007669"/>
    <property type="project" value="UniProtKB-ARBA"/>
</dbReference>
<dbReference type="GO" id="GO:0000785">
    <property type="term" value="C:chromatin"/>
    <property type="evidence" value="ECO:0007669"/>
    <property type="project" value="TreeGrafter"/>
</dbReference>
<keyword evidence="2" id="KW-0678">Repressor</keyword>
<keyword evidence="7" id="KW-0539">Nucleus</keyword>
<evidence type="ECO:0000259" key="10">
    <source>
        <dbReference type="PROSITE" id="PS50157"/>
    </source>
</evidence>
<evidence type="ECO:0000256" key="3">
    <source>
        <dbReference type="ARBA" id="ARBA00022723"/>
    </source>
</evidence>
<evidence type="ECO:0000256" key="1">
    <source>
        <dbReference type="ARBA" id="ARBA00004123"/>
    </source>
</evidence>
<evidence type="ECO:0000256" key="8">
    <source>
        <dbReference type="PROSITE-ProRule" id="PRU00042"/>
    </source>
</evidence>
<evidence type="ECO:0000256" key="7">
    <source>
        <dbReference type="ARBA" id="ARBA00023242"/>
    </source>
</evidence>
<keyword evidence="5 8" id="KW-0863">Zinc-finger</keyword>
<protein>
    <recommendedName>
        <fullName evidence="10">C2H2-type domain-containing protein</fullName>
    </recommendedName>
</protein>
<dbReference type="GO" id="GO:0005667">
    <property type="term" value="C:transcription regulator complex"/>
    <property type="evidence" value="ECO:0007669"/>
    <property type="project" value="TreeGrafter"/>
</dbReference>
<evidence type="ECO:0000256" key="5">
    <source>
        <dbReference type="ARBA" id="ARBA00022771"/>
    </source>
</evidence>
<sequence>MTSSESVFSIRDARGRQCSLLNEVDATPSIHQRPPSSKRRYLCQEPGCNKSFTTSGHLARHNRIHTGEKNFQCIYPGCPSRFSRQDNMMQHYRTHLSPKSKRHPYHQQYTHQPYSVPYTARPVGEKWSPQFHRHTQFHSEKSQPSPLHSLHQVCMDHSVRSHPSSQASASPPFSPLNDTHWSSTAYPSPRSPRKQTFAEHQDLPLKPYHQRHEIHPDHLNNDFRPNPDNRKNNLYQLASYVSSFV</sequence>
<evidence type="ECO:0000256" key="2">
    <source>
        <dbReference type="ARBA" id="ARBA00022491"/>
    </source>
</evidence>
<keyword evidence="6" id="KW-0862">Zinc</keyword>
<dbReference type="InterPro" id="IPR036236">
    <property type="entry name" value="Znf_C2H2_sf"/>
</dbReference>
<dbReference type="PANTHER" id="PTHR14003">
    <property type="entry name" value="TRANSCRIPTIONAL REPRESSOR PROTEIN YY"/>
    <property type="match status" value="1"/>
</dbReference>
<gene>
    <name evidence="11" type="ORF">DM01DRAFT_1386029</name>
</gene>
<dbReference type="SUPFAM" id="SSF57667">
    <property type="entry name" value="beta-beta-alpha zinc fingers"/>
    <property type="match status" value="2"/>
</dbReference>
<dbReference type="PANTHER" id="PTHR14003:SF19">
    <property type="entry name" value="YY2 TRANSCRIPTION FACTOR"/>
    <property type="match status" value="1"/>
</dbReference>
<organism evidence="11 12">
    <name type="scientific">Hesseltinella vesiculosa</name>
    <dbReference type="NCBI Taxonomy" id="101127"/>
    <lineage>
        <taxon>Eukaryota</taxon>
        <taxon>Fungi</taxon>
        <taxon>Fungi incertae sedis</taxon>
        <taxon>Mucoromycota</taxon>
        <taxon>Mucoromycotina</taxon>
        <taxon>Mucoromycetes</taxon>
        <taxon>Mucorales</taxon>
        <taxon>Cunninghamellaceae</taxon>
        <taxon>Hesseltinella</taxon>
    </lineage>
</organism>
<accession>A0A1X2G7D2</accession>
<comment type="subcellular location">
    <subcellularLocation>
        <location evidence="1">Nucleus</location>
    </subcellularLocation>
</comment>
<dbReference type="GO" id="GO:0000978">
    <property type="term" value="F:RNA polymerase II cis-regulatory region sequence-specific DNA binding"/>
    <property type="evidence" value="ECO:0007669"/>
    <property type="project" value="TreeGrafter"/>
</dbReference>
<dbReference type="Gene3D" id="3.30.160.60">
    <property type="entry name" value="Classic Zinc Finger"/>
    <property type="match status" value="2"/>
</dbReference>
<dbReference type="STRING" id="101127.A0A1X2G7D2"/>
<feature type="compositionally biased region" description="Polar residues" evidence="9">
    <location>
        <begin position="176"/>
        <end position="186"/>
    </location>
</feature>
<comment type="caution">
    <text evidence="11">The sequence shown here is derived from an EMBL/GenBank/DDBJ whole genome shotgun (WGS) entry which is preliminary data.</text>
</comment>
<dbReference type="Pfam" id="PF00096">
    <property type="entry name" value="zf-C2H2"/>
    <property type="match status" value="2"/>
</dbReference>